<organism evidence="2 3">
    <name type="scientific">Romanomermis culicivorax</name>
    <name type="common">Nematode worm</name>
    <dbReference type="NCBI Taxonomy" id="13658"/>
    <lineage>
        <taxon>Eukaryota</taxon>
        <taxon>Metazoa</taxon>
        <taxon>Ecdysozoa</taxon>
        <taxon>Nematoda</taxon>
        <taxon>Enoplea</taxon>
        <taxon>Dorylaimia</taxon>
        <taxon>Mermithida</taxon>
        <taxon>Mermithoidea</taxon>
        <taxon>Mermithidae</taxon>
        <taxon>Romanomermis</taxon>
    </lineage>
</organism>
<proteinExistence type="predicted"/>
<name>A0A915LB27_ROMCU</name>
<evidence type="ECO:0000313" key="3">
    <source>
        <dbReference type="WBParaSite" id="nRc.2.0.1.t48294-RA"/>
    </source>
</evidence>
<sequence length="83" mass="9694">MKYGYEYRASKGNLRGNSPNPSTGVAKEEQGSTHFKVPKKRFWTSFRASSNQRCKDYIKDLNNGFLLKKICQKLPEFFVEKLR</sequence>
<keyword evidence="2" id="KW-1185">Reference proteome</keyword>
<evidence type="ECO:0000256" key="1">
    <source>
        <dbReference type="SAM" id="MobiDB-lite"/>
    </source>
</evidence>
<evidence type="ECO:0000313" key="2">
    <source>
        <dbReference type="Proteomes" id="UP000887565"/>
    </source>
</evidence>
<feature type="region of interest" description="Disordered" evidence="1">
    <location>
        <begin position="9"/>
        <end position="31"/>
    </location>
</feature>
<dbReference type="AlphaFoldDB" id="A0A915LB27"/>
<dbReference type="Proteomes" id="UP000887565">
    <property type="component" value="Unplaced"/>
</dbReference>
<accession>A0A915LB27</accession>
<protein>
    <submittedName>
        <fullName evidence="3">Uncharacterized protein</fullName>
    </submittedName>
</protein>
<dbReference type="WBParaSite" id="nRc.2.0.1.t48294-RA">
    <property type="protein sequence ID" value="nRc.2.0.1.t48294-RA"/>
    <property type="gene ID" value="nRc.2.0.1.g48294"/>
</dbReference>
<reference evidence="3" key="1">
    <citation type="submission" date="2022-11" db="UniProtKB">
        <authorList>
            <consortium name="WormBaseParasite"/>
        </authorList>
    </citation>
    <scope>IDENTIFICATION</scope>
</reference>